<dbReference type="AlphaFoldDB" id="A0A9W2Z690"/>
<dbReference type="InterPro" id="IPR051489">
    <property type="entry name" value="ADAM_Metalloproteinase"/>
</dbReference>
<feature type="domain" description="Disintegrin" evidence="4">
    <location>
        <begin position="457"/>
        <end position="546"/>
    </location>
</feature>
<dbReference type="OrthoDB" id="6149531at2759"/>
<dbReference type="InterPro" id="IPR001762">
    <property type="entry name" value="Disintegrin_dom"/>
</dbReference>
<organism evidence="6 7">
    <name type="scientific">Biomphalaria glabrata</name>
    <name type="common">Bloodfluke planorb</name>
    <name type="synonym">Freshwater snail</name>
    <dbReference type="NCBI Taxonomy" id="6526"/>
    <lineage>
        <taxon>Eukaryota</taxon>
        <taxon>Metazoa</taxon>
        <taxon>Spiralia</taxon>
        <taxon>Lophotrochozoa</taxon>
        <taxon>Mollusca</taxon>
        <taxon>Gastropoda</taxon>
        <taxon>Heterobranchia</taxon>
        <taxon>Euthyneura</taxon>
        <taxon>Panpulmonata</taxon>
        <taxon>Hygrophila</taxon>
        <taxon>Lymnaeoidea</taxon>
        <taxon>Planorbidae</taxon>
        <taxon>Biomphalaria</taxon>
    </lineage>
</organism>
<evidence type="ECO:0000313" key="6">
    <source>
        <dbReference type="Proteomes" id="UP001165740"/>
    </source>
</evidence>
<dbReference type="InterPro" id="IPR024079">
    <property type="entry name" value="MetalloPept_cat_dom_sf"/>
</dbReference>
<reference evidence="7" key="1">
    <citation type="submission" date="2025-08" db="UniProtKB">
        <authorList>
            <consortium name="RefSeq"/>
        </authorList>
    </citation>
    <scope>IDENTIFICATION</scope>
</reference>
<feature type="transmembrane region" description="Helical" evidence="3">
    <location>
        <begin position="12"/>
        <end position="33"/>
    </location>
</feature>
<dbReference type="SUPFAM" id="SSF57552">
    <property type="entry name" value="Blood coagulation inhibitor (disintegrin)"/>
    <property type="match status" value="1"/>
</dbReference>
<dbReference type="InterPro" id="IPR032029">
    <property type="entry name" value="ADAM17_MPD"/>
</dbReference>
<gene>
    <name evidence="7" type="primary">LOC106064838</name>
</gene>
<dbReference type="Pfam" id="PF13574">
    <property type="entry name" value="Reprolysin_2"/>
    <property type="match status" value="1"/>
</dbReference>
<dbReference type="GO" id="GO:0007219">
    <property type="term" value="P:Notch signaling pathway"/>
    <property type="evidence" value="ECO:0007669"/>
    <property type="project" value="TreeGrafter"/>
</dbReference>
<evidence type="ECO:0000256" key="2">
    <source>
        <dbReference type="PROSITE-ProRule" id="PRU00276"/>
    </source>
</evidence>
<dbReference type="SUPFAM" id="SSF55486">
    <property type="entry name" value="Metalloproteases ('zincins'), catalytic domain"/>
    <property type="match status" value="1"/>
</dbReference>
<keyword evidence="3" id="KW-0812">Transmembrane</keyword>
<keyword evidence="1" id="KW-1015">Disulfide bond</keyword>
<comment type="caution">
    <text evidence="2">Lacks conserved residue(s) required for the propagation of feature annotation.</text>
</comment>
<feature type="domain" description="Peptidase M12B" evidence="5">
    <location>
        <begin position="220"/>
        <end position="443"/>
    </location>
</feature>
<accession>A0A9W2Z690</accession>
<dbReference type="GO" id="GO:0006509">
    <property type="term" value="P:membrane protein ectodomain proteolysis"/>
    <property type="evidence" value="ECO:0007669"/>
    <property type="project" value="TreeGrafter"/>
</dbReference>
<dbReference type="SMART" id="SM00050">
    <property type="entry name" value="DISIN"/>
    <property type="match status" value="1"/>
</dbReference>
<dbReference type="PANTHER" id="PTHR45702:SF2">
    <property type="entry name" value="KUZBANIAN, ISOFORM A"/>
    <property type="match status" value="1"/>
</dbReference>
<dbReference type="Gene3D" id="4.10.70.30">
    <property type="match status" value="1"/>
</dbReference>
<evidence type="ECO:0000259" key="4">
    <source>
        <dbReference type="PROSITE" id="PS50214"/>
    </source>
</evidence>
<keyword evidence="3" id="KW-1133">Transmembrane helix</keyword>
<dbReference type="InterPro" id="IPR036436">
    <property type="entry name" value="Disintegrin_dom_sf"/>
</dbReference>
<evidence type="ECO:0000256" key="1">
    <source>
        <dbReference type="ARBA" id="ARBA00023157"/>
    </source>
</evidence>
<evidence type="ECO:0000259" key="5">
    <source>
        <dbReference type="PROSITE" id="PS50215"/>
    </source>
</evidence>
<dbReference type="InterPro" id="IPR001590">
    <property type="entry name" value="Peptidase_M12B"/>
</dbReference>
<keyword evidence="3" id="KW-0472">Membrane</keyword>
<protein>
    <submittedName>
        <fullName evidence="7">ADAM 17-like protease</fullName>
    </submittedName>
</protein>
<dbReference type="GO" id="GO:0004222">
    <property type="term" value="F:metalloendopeptidase activity"/>
    <property type="evidence" value="ECO:0007669"/>
    <property type="project" value="InterPro"/>
</dbReference>
<dbReference type="GeneID" id="106064838"/>
<dbReference type="Proteomes" id="UP001165740">
    <property type="component" value="Chromosome 16"/>
</dbReference>
<keyword evidence="6" id="KW-1185">Reference proteome</keyword>
<dbReference type="Pfam" id="PF16698">
    <property type="entry name" value="ADAM17_MPD"/>
    <property type="match status" value="1"/>
</dbReference>
<dbReference type="PROSITE" id="PS50214">
    <property type="entry name" value="DISINTEGRIN_2"/>
    <property type="match status" value="1"/>
</dbReference>
<dbReference type="Pfam" id="PF00200">
    <property type="entry name" value="Disintegrin"/>
    <property type="match status" value="1"/>
</dbReference>
<proteinExistence type="predicted"/>
<evidence type="ECO:0000313" key="7">
    <source>
        <dbReference type="RefSeq" id="XP_055870555.1"/>
    </source>
</evidence>
<dbReference type="Gene3D" id="4.10.70.10">
    <property type="entry name" value="Disintegrin domain"/>
    <property type="match status" value="1"/>
</dbReference>
<dbReference type="FunFam" id="4.10.70.10:FF:000003">
    <property type="entry name" value="Disintegrin and metalloproteinase domain-containing protein 17"/>
    <property type="match status" value="1"/>
</dbReference>
<evidence type="ECO:0000256" key="3">
    <source>
        <dbReference type="SAM" id="Phobius"/>
    </source>
</evidence>
<dbReference type="PROSITE" id="PS50215">
    <property type="entry name" value="ADAM_MEPRO"/>
    <property type="match status" value="1"/>
</dbReference>
<dbReference type="Gene3D" id="3.40.390.10">
    <property type="entry name" value="Collagenase (Catalytic Domain)"/>
    <property type="match status" value="1"/>
</dbReference>
<dbReference type="OMA" id="HICTALM"/>
<dbReference type="RefSeq" id="XP_055870555.1">
    <property type="nucleotide sequence ID" value="XM_056014580.1"/>
</dbReference>
<sequence length="813" mass="91773">MTEYFMNTIMNLNMIVYFALLFSIITYFISLVYCVGNLNYFETFTYIGVSTKMKRYKDAKKSVREITFQVFNRSFHLLLQAASDVLGDGFTAYLVDNETTTSYVVDKDQVFTGNVFDKPHVEVSAHREDLLWSIQIHEENETYIIEPAKNILNASHNPNNDTHVAYRNSDFNAQNFGKCGVIDAETESDETYTHFKGKYLLDQMKFKVTNRTRFKRSMGDTCAIYMVGDFDFFTKRCHSNYHICTALMISLVHNADKIFRRSPFEDHQFKIYENIGLQIGMLILYTTPTYSGDVTMKHFNAQGIQWNSYTKLDSFEYFMSFRKSHFCLTHLVTSYPFPLRILGLANRQSICMTTKPGKPLKSTSLISTIDNEAGPLTTYQMGQVFAHGHNFGSHHDPYTSQCSHSENEGGQFIMWYKVGVGTQPNNKLFSPCSLKSIGATLQNKYLSHCLITKRLHLAFCGDGIVNEGEECDAGAIGIVDADLCCTKYCTLQPGAECSEMNTECCLNCRLANKGTLCSDNKGIDCKRKSYCTGKSFGCPEPARLPDGTTCAEGGSCLKGICRGFCAMKSYVTNLSLKACFCRNDQDACRWCCYDNSDPNNPGPCEPHSPMLLKDGQPCFYGYCKSGECQALERQLERGIGIVWLSIKNANYNLVEFLKDNFVVVIILSSLALCIPIWLCIHYLDKKSKNNQVVEMDKAISLALSVKSSKIINVMKVSKSQSDRDAVDKLSSKASKSQSDRDAVAKLSCKGVDDLNSFYRTIVNRNEDLSQTLLILSPPKKSLLEGLEPDRYDSRVDDVGYDHPKKKFTFIPNY</sequence>
<name>A0A9W2Z690_BIOGL</name>
<dbReference type="GO" id="GO:0005886">
    <property type="term" value="C:plasma membrane"/>
    <property type="evidence" value="ECO:0007669"/>
    <property type="project" value="TreeGrafter"/>
</dbReference>
<dbReference type="PANTHER" id="PTHR45702">
    <property type="entry name" value="ADAM10/ADAM17 METALLOPEPTIDASE FAMILY MEMBER"/>
    <property type="match status" value="1"/>
</dbReference>
<feature type="transmembrane region" description="Helical" evidence="3">
    <location>
        <begin position="661"/>
        <end position="680"/>
    </location>
</feature>